<evidence type="ECO:0000256" key="1">
    <source>
        <dbReference type="ARBA" id="ARBA00023125"/>
    </source>
</evidence>
<dbReference type="Pfam" id="PF07282">
    <property type="entry name" value="Cas12f1-like_TNB"/>
    <property type="match status" value="1"/>
</dbReference>
<keyword evidence="1" id="KW-0238">DNA-binding</keyword>
<dbReference type="InterPro" id="IPR010095">
    <property type="entry name" value="Cas12f1-like_TNB"/>
</dbReference>
<dbReference type="EMBL" id="MK072088">
    <property type="protein sequence ID" value="AYV78669.1"/>
    <property type="molecule type" value="Genomic_DNA"/>
</dbReference>
<dbReference type="GO" id="GO:0003677">
    <property type="term" value="F:DNA binding"/>
    <property type="evidence" value="ECO:0007669"/>
    <property type="project" value="UniProtKB-KW"/>
</dbReference>
<gene>
    <name evidence="3" type="ORF">Edafosvirus23_8</name>
</gene>
<name>A0A3G4ZZ50_9VIRU</name>
<reference evidence="3" key="1">
    <citation type="submission" date="2018-10" db="EMBL/GenBank/DDBJ databases">
        <title>Hidden diversity of soil giant viruses.</title>
        <authorList>
            <person name="Schulz F."/>
            <person name="Alteio L."/>
            <person name="Goudeau D."/>
            <person name="Ryan E.M."/>
            <person name="Malmstrom R.R."/>
            <person name="Blanchard J."/>
            <person name="Woyke T."/>
        </authorList>
    </citation>
    <scope>NUCLEOTIDE SEQUENCE</scope>
    <source>
        <strain evidence="3">EDV1</strain>
    </source>
</reference>
<organism evidence="3">
    <name type="scientific">Edafosvirus sp</name>
    <dbReference type="NCBI Taxonomy" id="2487765"/>
    <lineage>
        <taxon>Viruses</taxon>
        <taxon>Varidnaviria</taxon>
        <taxon>Bamfordvirae</taxon>
        <taxon>Nucleocytoviricota</taxon>
        <taxon>Megaviricetes</taxon>
        <taxon>Imitervirales</taxon>
        <taxon>Mimiviridae</taxon>
        <taxon>Klosneuvirinae</taxon>
    </lineage>
</organism>
<evidence type="ECO:0000313" key="3">
    <source>
        <dbReference type="EMBL" id="AYV78669.1"/>
    </source>
</evidence>
<accession>A0A3G4ZZ50</accession>
<proteinExistence type="predicted"/>
<feature type="domain" description="Cas12f1-like TNB" evidence="2">
    <location>
        <begin position="581"/>
        <end position="658"/>
    </location>
</feature>
<protein>
    <recommendedName>
        <fullName evidence="2">Cas12f1-like TNB domain-containing protein</fullName>
    </recommendedName>
</protein>
<sequence>MNYLDNIPSGIPFNSKPKCKIKFCPNKSNLMIVNKCPLVNIVSNDQLLHIINNLVIIVNKLVIHTYQFLELFLLYSYDNNLEIPNINVDYIKLIFRLLSKRVNNKGPKPSDNINRLMVPLQQFYDFHYSECIIDADIIYSTKLNYILAYEATDIVTNIKNNITEHFIHHFNKYVNCSFNVKEEIRKIKAMHINDNEKKKRCQKFYDKIKNIKKDILESKNNYFVSDEIYHEWIINESDHLLTKSKYQKDTANYDVCVYPLDYIKPLIYINRRLAELNKTKKDDDKVKLFHILPLRTNIIPKYITLDTSSLINIFIKENFKQYLDNVGEYHDFFWDGNFMTTNKEFKRNGYKFHNMIKTDGVSASIVFIKVDENNEPINITQKMKKKKPIEEKYIEDITIKVEMHDKKVITIDVGHSDLIHALAYGISKKTIDVDKEGEIIKEEDHKMEKFRYTQNQRRKETRIKKYGKMMDKKKKETTINNFTIKELEGILSVHNSKTCNFEEFKEYCKIKNDINRILFEHYEEKIYRKLKMNVYTNTQKSEDKMIKNFRKKFGDPKKCIVIMGDYDKDHNMRGTEPTICRKIRKLLRKAGYTVYMINEYRTSKLCHECNEETENFLERESKKPKSKGKKLLVWGLTRCKNLKCKLIHNRDVNACKNMQKIVRSILRGKGRPEIFTRKKEDER</sequence>
<evidence type="ECO:0000259" key="2">
    <source>
        <dbReference type="Pfam" id="PF07282"/>
    </source>
</evidence>